<protein>
    <submittedName>
        <fullName evidence="1">Uncharacterized protein</fullName>
    </submittedName>
</protein>
<dbReference type="Proteomes" id="UP000810207">
    <property type="component" value="Unassembled WGS sequence"/>
</dbReference>
<keyword evidence="2" id="KW-1185">Reference proteome</keyword>
<comment type="caution">
    <text evidence="1">The sequence shown here is derived from an EMBL/GenBank/DDBJ whole genome shotgun (WGS) entry which is preliminary data.</text>
</comment>
<gene>
    <name evidence="1" type="ORF">J2Z28_002465</name>
</gene>
<reference evidence="1 2" key="1">
    <citation type="submission" date="2021-03" db="EMBL/GenBank/DDBJ databases">
        <title>Genomic Encyclopedia of Type Strains, Phase IV (KMG-IV): sequencing the most valuable type-strain genomes for metagenomic binning, comparative biology and taxonomic classification.</title>
        <authorList>
            <person name="Goeker M."/>
        </authorList>
    </citation>
    <scope>NUCLEOTIDE SEQUENCE [LARGE SCALE GENOMIC DNA]</scope>
    <source>
        <strain evidence="1 2">DSM 21292</strain>
    </source>
</reference>
<proteinExistence type="predicted"/>
<name>A0ABS4RSI4_PAEXY</name>
<accession>A0ABS4RSI4</accession>
<dbReference type="EMBL" id="JAGIKV010000007">
    <property type="protein sequence ID" value="MBP2245847.1"/>
    <property type="molecule type" value="Genomic_DNA"/>
</dbReference>
<evidence type="ECO:0000313" key="2">
    <source>
        <dbReference type="Proteomes" id="UP000810207"/>
    </source>
</evidence>
<organism evidence="1 2">
    <name type="scientific">Paenibacillus xylanexedens</name>
    <dbReference type="NCBI Taxonomy" id="528191"/>
    <lineage>
        <taxon>Bacteria</taxon>
        <taxon>Bacillati</taxon>
        <taxon>Bacillota</taxon>
        <taxon>Bacilli</taxon>
        <taxon>Bacillales</taxon>
        <taxon>Paenibacillaceae</taxon>
        <taxon>Paenibacillus</taxon>
    </lineage>
</organism>
<evidence type="ECO:0000313" key="1">
    <source>
        <dbReference type="EMBL" id="MBP2245847.1"/>
    </source>
</evidence>
<sequence length="81" mass="9293">MTLSTVFQTLPKSRTKDIKGSVVVHTSCGLPVKLVFVHNRNKRREWLTILSTDVTLDETKIVRIYVMRGVLRPFLKSPRAI</sequence>